<evidence type="ECO:0000256" key="3">
    <source>
        <dbReference type="SAM" id="Coils"/>
    </source>
</evidence>
<evidence type="ECO:0000256" key="2">
    <source>
        <dbReference type="PROSITE-ProRule" id="PRU00192"/>
    </source>
</evidence>
<dbReference type="PANTHER" id="PTHR23159:SF31">
    <property type="entry name" value="CENTROSOME-ASSOCIATED PROTEIN CEP250 ISOFORM X1"/>
    <property type="match status" value="1"/>
</dbReference>
<feature type="compositionally biased region" description="Basic and acidic residues" evidence="4">
    <location>
        <begin position="4014"/>
        <end position="4037"/>
    </location>
</feature>
<feature type="compositionally biased region" description="Polar residues" evidence="4">
    <location>
        <begin position="4107"/>
        <end position="4119"/>
    </location>
</feature>
<proteinExistence type="predicted"/>
<keyword evidence="8" id="KW-1185">Reference proteome</keyword>
<dbReference type="Gene3D" id="2.60.40.10">
    <property type="entry name" value="Immunoglobulins"/>
    <property type="match status" value="1"/>
</dbReference>
<feature type="domain" description="SH3" evidence="5">
    <location>
        <begin position="4267"/>
        <end position="4334"/>
    </location>
</feature>
<evidence type="ECO:0000259" key="6">
    <source>
        <dbReference type="PROSITE" id="PS50853"/>
    </source>
</evidence>
<dbReference type="SUPFAM" id="SSF50044">
    <property type="entry name" value="SH3-domain"/>
    <property type="match status" value="1"/>
</dbReference>
<feature type="compositionally biased region" description="Polar residues" evidence="4">
    <location>
        <begin position="3277"/>
        <end position="3293"/>
    </location>
</feature>
<feature type="compositionally biased region" description="Low complexity" evidence="4">
    <location>
        <begin position="3117"/>
        <end position="3130"/>
    </location>
</feature>
<feature type="coiled-coil region" evidence="3">
    <location>
        <begin position="841"/>
        <end position="868"/>
    </location>
</feature>
<feature type="compositionally biased region" description="Low complexity" evidence="4">
    <location>
        <begin position="4362"/>
        <end position="4376"/>
    </location>
</feature>
<feature type="coiled-coil region" evidence="3">
    <location>
        <begin position="277"/>
        <end position="311"/>
    </location>
</feature>
<feature type="compositionally biased region" description="Low complexity" evidence="4">
    <location>
        <begin position="3934"/>
        <end position="3943"/>
    </location>
</feature>
<dbReference type="InterPro" id="IPR057884">
    <property type="entry name" value="FN3_RIM-BP1/2/3"/>
</dbReference>
<feature type="compositionally biased region" description="Low complexity" evidence="4">
    <location>
        <begin position="2976"/>
        <end position="2990"/>
    </location>
</feature>
<dbReference type="InterPro" id="IPR036028">
    <property type="entry name" value="SH3-like_dom_sf"/>
</dbReference>
<feature type="compositionally biased region" description="Basic and acidic residues" evidence="4">
    <location>
        <begin position="159"/>
        <end position="170"/>
    </location>
</feature>
<dbReference type="InterPro" id="IPR001452">
    <property type="entry name" value="SH3_domain"/>
</dbReference>
<feature type="compositionally biased region" description="Polar residues" evidence="4">
    <location>
        <begin position="3607"/>
        <end position="3616"/>
    </location>
</feature>
<feature type="region of interest" description="Disordered" evidence="4">
    <location>
        <begin position="1"/>
        <end position="27"/>
    </location>
</feature>
<name>A0ABP0FUF0_CLALP</name>
<dbReference type="Pfam" id="PF25523">
    <property type="entry name" value="Ig_RIMBP2"/>
    <property type="match status" value="1"/>
</dbReference>
<feature type="coiled-coil region" evidence="3">
    <location>
        <begin position="2371"/>
        <end position="2501"/>
    </location>
</feature>
<feature type="region of interest" description="Disordered" evidence="4">
    <location>
        <begin position="159"/>
        <end position="191"/>
    </location>
</feature>
<evidence type="ECO:0000259" key="5">
    <source>
        <dbReference type="PROSITE" id="PS50002"/>
    </source>
</evidence>
<evidence type="ECO:0000256" key="4">
    <source>
        <dbReference type="SAM" id="MobiDB-lite"/>
    </source>
</evidence>
<feature type="region of interest" description="Disordered" evidence="4">
    <location>
        <begin position="3588"/>
        <end position="3625"/>
    </location>
</feature>
<feature type="compositionally biased region" description="Polar residues" evidence="4">
    <location>
        <begin position="4038"/>
        <end position="4059"/>
    </location>
</feature>
<evidence type="ECO:0000313" key="8">
    <source>
        <dbReference type="Proteomes" id="UP001642483"/>
    </source>
</evidence>
<feature type="compositionally biased region" description="Acidic residues" evidence="4">
    <location>
        <begin position="2785"/>
        <end position="2794"/>
    </location>
</feature>
<feature type="compositionally biased region" description="Polar residues" evidence="4">
    <location>
        <begin position="177"/>
        <end position="190"/>
    </location>
</feature>
<feature type="region of interest" description="Disordered" evidence="4">
    <location>
        <begin position="3057"/>
        <end position="3154"/>
    </location>
</feature>
<evidence type="ECO:0000256" key="1">
    <source>
        <dbReference type="ARBA" id="ARBA00022443"/>
    </source>
</evidence>
<feature type="region of interest" description="Disordered" evidence="4">
    <location>
        <begin position="2971"/>
        <end position="3044"/>
    </location>
</feature>
<feature type="compositionally biased region" description="Low complexity" evidence="4">
    <location>
        <begin position="2571"/>
        <end position="2593"/>
    </location>
</feature>
<sequence length="4376" mass="496620">MSQGRKEDMFSTISRNPDIGGNFQDESVESSLSCEPFEGEFCAKELLNQPCMETFDLRKSNKEDDKSAVDNALIASDFEERQDSINSENKELRDVEKMPKRITSRPQDRAIQKGGHRPTGKSPKLKTFWEPQSAEHRRHSSVSVTSFQVKPTYFSGDEEKLDKEQIDRSAKSGMRRYSSTGDLRNAGSDTSAKRRVLPNLSFCKRVASESDDGGAWSDSQEQIRIPDAPIDRQTLEAQFKLLYHENMKLDKAYEVLQEKVRSESPHILSKQFLSPREAEWQKEKMSLQREIQQLNETILLLRENLKIEQQHKKISKGETNITLSTMDTEMCWRGQLQQLQNVKDEEITRLKEQVSYWMKHSAGQHENAYELKKERVAELEQSEAALKCQIINLENQLVQAKSDLATAKIENDDLGEHCNRLENCLAVLDAEKLLLDELKKENGQLRTKLSTAESDITTLAGKLASLADDNSAFEKKIASMTNEASQHNDDSKNAMQNVMKNNKKWKSECDALKERCSILETVKENLVEQMKSLEEYHSNESDKFAEKIRKLNEKIILIQNERESLKDTKEKLDLDQELSLNMTEKLNQRINDLQDHIETLKSQLESQKEKLSDLQDVDKRLTSATEDKCSFEAACKQMEAENYALQNRLKNEQKRLAESFERANMQLMDETDEMGKRQRNLLTENQALRLRSSSRAFDAMIGQKLRESLRQTVRLCEEKLQDLKKDGGREVMEFTRRRTKVQDSYLAVEFSFELLNPIDVHVLSDEDAAKVLNTFALQLMGTNFEDLRQLQNESPRLDDIKSISQLTDDVKENSSLMKSMHRIQNVISILGDQCVKSISSMYQLLEENKRLQEQLEQSTKAVKETTALQEDINLITKRESVLNDELGSVQVAFEKLSAKTTTLEQEKLELMKEVEKLKGNSNLKIILDETTKLLEDSQLENQKLRSEIKTWKHKVHETEKSLEEKTKSLKSDLNLSLQAESDLRARLDATQCAGEELILRVHEIKEERSRLIEKHRDEKENFTKELEAKNNLLDAAERDKARANESNQILKTEVEKLKEDIQDSLTRLSSRDNEFAEKQSAVDVLSKQYSELELENTELKIKLDSVKTEKDPDHSNQIKILQNEKKALSEKADDLETSVQEQAKIMSNLEFNLKNTNNHLYEQQQNTQEERNCLQLEMEELRKSNTELLNNLQNTKNEHQKCQVECEKIFKSKDELQVTVVELNSLIDELKNEAREEAEKKDEIFCKWQKSESEKTELEETVKKWKNKVADFEMLAQKEKSSASEMNTKDTQTLITLEQRLVDSSALLTPNVTANSTKQHVMSQTELNDEQNNLDSITKKNQVLLAEIIELKHTIAVISESYWSKKDTWKMNREMQTKAHVLMANSSTSNKASGCEGCSEACISKEKSSVDNTLTMESMSSELERLHNKCLLLESKLAYKTKNISIDAAQVEKRNENSVHRKSTFAQRSELSEDTEKTMENLVDLESDEEILASGEFAVKAAIDRAESSDAERVSIKSATESVGDLSMTESNQGQAIRSLQLSAENYIKVIAENALLKSKIHQLEEDVNKCAGNTDLIENINKLRIENGRLLNMLDQAEIEACTSQDKLQELQGIIDDLHAKSAEDEGRHQSSGTESELDANSSGHMTDDDNVKEIEKLNLQLKETECLVVACKSKIQHIEKLNEDLRLTNGKLIRELEDVKASVKLPQHPVISSVLQELPQKGFSQTAPAAFANEDCVTPRGEETENETIAFDKVVQVLCDKVVEAKDALNYEQGQSRRLSKELNKTSSLLVSVRDRNADLEQQTSYLSDRLEEKAKQLVENQNKINSLEQTLMTNELNSKETLRSKEEELEKLQEQLSTMTVDLEAKTEEFKALDEERFRHTKHIQSELDQLQEKYLLLSNEFSARVSENEDLLNKTQLLQSRAISAQKELMLNEGNVNSLKKSLASLEHENEENNKILAEQSVGTLNVELTEKEEKIEGLSARLEELVETEEALKITMESADDIFAEKQKQHQDELEKLKQGLNRSLSEAKRAEMSNDELQNEIKLLEKENVKLKSEIEGIQKVEFDAEDELEAMQMERALMNTSLENARQESDELEKQNQYLTQVNDDLNVAVDQMQHTIDELNHYVMDLKVQCENFTQEVDELKEKTKASGKSDAPKAFHVQIDEEKKVFMPEHTGHANKEMERLQTELSEAQSKLAQAQKALEEFRRGRATLEDEIRRMYDEREHWTTNLHSPLDPSFSEGSKDFLCFAHQLQYPSQRNMFVNPDGDPRSVEQMTTERLQEESISLRSENEALRSKIASLEGNITEMTERLVPKLELGSIADESEHKPKEAYVDDDDTGRYVHECDVDTTRAYQSDMEKILEEKLQSSEDAAAKLIMQVQEMEEEAERLRSNLQDVTRKNEDLQKEFFGTISENFQAQIDELSRDNSALKDEVQRKTAEVAEKDDQLTKTSMTETQWRNRYQEVQKIADELRERLQRAEADNHDLQGRLIDLDQECQSMLSQEVASVGEISESKEMRHQPTCDAETQTIPLNDLLKELKNDKKIKVKVDSFTSNGGDTENDVSDIDSSSDSNQQIAPAASASSSQGALPTENFNANLADDKLLQQTILNSSSTCEGEKEFDSDYIPPPFTNSEDEVTISQVTDAQHLSTNTVKSLKNEILGYQLMLEKLKRRNQELLEGSGAAMTQDDKEALECEVNALRGQVALLERNNRIFSDRERNELKQDLDLANKRCNNYQAQLQSIKESLEFSEVEKIKELNKKLLKQIEELEKQLQVFQSEGDTDENDDYSDGSSKSNGQEKYARLLELEEEAEELKQKMEDKDEEIKDRDVMVEELQHQLENTKKKQRDEIQKLRKNNEQEERKLQEEIEELVRDVEESKEMIKLKQENLKNKCDQLDKSDDEIQKLEKDILKKNQEIDRLQWEVDVLRKENDALQQRINKLKEAISSSHDPDIFDITLSPIPSLRSPSNVSFHSHPRSGSDSSSPKLLVDAPGRQNGISNRSADSVDSDRNTSLEGSPRLGRRRKIFSLNHEEDTPTSALREGIEEAKQTVHQMGDVLDTPRISPARRSRVSTPERNVQETASHPAATQKHLDVTSSAGHNGSLQRSRKRSSSSSSSNSFSDESSCTNHDEEDQTFGDAATPKSTKETSPIHDTFIDEASLSQHSQADVEIGHNHANMKADILLNNSALPLSTITFSHATENGITHNERNNLEQNELSRATIPLKNEVIAAENMFNPELPEKHDIIKLGESADTPGVLTSEQGAEKKRRTSSSESVTPVAETVNQSQNDLMQKVSEYSSSADVATLEMPDVGRNTFSPNIEAITNVEPDEEGFFKYPATKIDSGVPVSADTKTASPLKITTEVDSKMDNDPEVEKKLTKPLQSSIHALLANDKCRSSGKQRPVKERISSTSSSESDFIDTTDRSLLHSLPTKKESNLDENGKHLKQMPQIEKSPESTIGLLPDDRTVLMQEISKARDEARKWFAEVAQSDRDKRLLGRRLEALENELVRLKSIETNYEMLKKYQEEMQKVSHDLELVRVQADTANKKAEEARERNSLLKAQLLDKEEVENQNDKLKQNLEALTRKNASKGKNPGSLPLSELQKVSATPSHLTESKTSADQKQLREIKDSFEYIASNFAELVVKKHDAESLLAPNQAKVSQLKRKCLERDQLLAKLLLKIRKQKSETAVDDASDTHDESIASSSGLEKVLAEAEHYIRSGVVQSDLTTDSDASPEKKLTIRSKDTAVEDNDFLLPQRPSSPFQRYVNPQSSKSFFSSPSHRIYVAKHDYTPSKASTSRNGGHIPTTHSLLQDLPLLSGDTVVAIGNPDQRNDGKMYQLAEVRGKIGFVPLAHLVAAEQVEGMQAFVQERGKANRKRSTTSSPEKIINLYKKLGKAHLMVADKMDRKGKISTRSPSENEKFPIRRRHISSNDRTTSDSSSHILAEDNTDIASTLVSPQPRPHIKEKLSQNTKKSKRSKVLDSQTSFTSERSDFSLKLSKNEKNRSFKKRKSLDSSKRKQEHHPVDERYVADVRRSSTSLEDSSFTLSYDAPATSTPILKHPKHYRPSSLRSKRSTSSCSLKSDILTEELPKATVHSDTKDRSSTKTQSRRSNSTLKDSGVRNPSVLPLPQPPTFLVIEKTMGQKSMIICWTPPLLDMISRSNNIPVVGYEISIDKQRKVQISGAYTNKAILGDLDLTKTFAIEVRTVSSVGTLSPACEVMFSPNSSSPLTTPTLSHASINAANSALSASDVERQLGDNRRSPVRMIQRATVLYNYDPNVDSPYKSHEDEISLKQGDEVLVVGSPRPDGFCNVQVGRRHGLAPVAFFRSDCDITMGSDASSTSDAYKTKRYRTGSRRTSTKSISSLNSSLSIHE</sequence>
<feature type="coiled-coil region" evidence="3">
    <location>
        <begin position="1785"/>
        <end position="1904"/>
    </location>
</feature>
<feature type="region of interest" description="Disordered" evidence="4">
    <location>
        <begin position="2556"/>
        <end position="2597"/>
    </location>
</feature>
<feature type="region of interest" description="Disordered" evidence="4">
    <location>
        <begin position="2782"/>
        <end position="2803"/>
    </location>
</feature>
<feature type="region of interest" description="Disordered" evidence="4">
    <location>
        <begin position="97"/>
        <end position="142"/>
    </location>
</feature>
<feature type="compositionally biased region" description="Polar residues" evidence="4">
    <location>
        <begin position="1631"/>
        <end position="1646"/>
    </location>
</feature>
<dbReference type="InterPro" id="IPR013783">
    <property type="entry name" value="Ig-like_fold"/>
</dbReference>
<feature type="coiled-coil region" evidence="3">
    <location>
        <begin position="1940"/>
        <end position="2151"/>
    </location>
</feature>
<feature type="region of interest" description="Disordered" evidence="4">
    <location>
        <begin position="3256"/>
        <end position="3293"/>
    </location>
</feature>
<feature type="region of interest" description="Disordered" evidence="4">
    <location>
        <begin position="3908"/>
        <end position="4129"/>
    </location>
</feature>
<dbReference type="PANTHER" id="PTHR23159">
    <property type="entry name" value="CENTROSOMAL PROTEIN 2"/>
    <property type="match status" value="1"/>
</dbReference>
<dbReference type="Proteomes" id="UP001642483">
    <property type="component" value="Unassembled WGS sequence"/>
</dbReference>
<comment type="caution">
    <text evidence="7">The sequence shown here is derived from an EMBL/GenBank/DDBJ whole genome shotgun (WGS) entry which is preliminary data.</text>
</comment>
<dbReference type="PROSITE" id="PS50853">
    <property type="entry name" value="FN3"/>
    <property type="match status" value="1"/>
</dbReference>
<dbReference type="EMBL" id="CAWYQH010000097">
    <property type="protein sequence ID" value="CAK8683261.1"/>
    <property type="molecule type" value="Genomic_DNA"/>
</dbReference>
<protein>
    <submittedName>
        <fullName evidence="7">Uncharacterized protein</fullName>
    </submittedName>
</protein>
<dbReference type="SUPFAM" id="SSF49265">
    <property type="entry name" value="Fibronectin type III"/>
    <property type="match status" value="1"/>
</dbReference>
<feature type="coiled-coil region" evidence="3">
    <location>
        <begin position="362"/>
        <end position="670"/>
    </location>
</feature>
<dbReference type="InterPro" id="IPR036116">
    <property type="entry name" value="FN3_sf"/>
</dbReference>
<feature type="compositionally biased region" description="Polar residues" evidence="4">
    <location>
        <begin position="3076"/>
        <end position="3087"/>
    </location>
</feature>
<reference evidence="7 8" key="1">
    <citation type="submission" date="2024-02" db="EMBL/GenBank/DDBJ databases">
        <authorList>
            <person name="Daric V."/>
            <person name="Darras S."/>
        </authorList>
    </citation>
    <scope>NUCLEOTIDE SEQUENCE [LARGE SCALE GENOMIC DNA]</scope>
</reference>
<accession>A0ABP0FUF0</accession>
<keyword evidence="1 2" id="KW-0728">SH3 domain</keyword>
<dbReference type="Gene3D" id="2.30.30.40">
    <property type="entry name" value="SH3 Domains"/>
    <property type="match status" value="1"/>
</dbReference>
<feature type="region of interest" description="Disordered" evidence="4">
    <location>
        <begin position="1623"/>
        <end position="1651"/>
    </location>
</feature>
<feature type="compositionally biased region" description="Basic residues" evidence="4">
    <location>
        <begin position="4062"/>
        <end position="4076"/>
    </location>
</feature>
<gene>
    <name evidence="7" type="ORF">CVLEPA_LOCUS14351</name>
</gene>
<feature type="coiled-coil region" evidence="3">
    <location>
        <begin position="893"/>
        <end position="961"/>
    </location>
</feature>
<feature type="coiled-coil region" evidence="3">
    <location>
        <begin position="1001"/>
        <end position="1138"/>
    </location>
</feature>
<feature type="region of interest" description="Disordered" evidence="4">
    <location>
        <begin position="3397"/>
        <end position="3428"/>
    </location>
</feature>
<dbReference type="InterPro" id="IPR003961">
    <property type="entry name" value="FN3_dom"/>
</dbReference>
<dbReference type="PROSITE" id="PS50002">
    <property type="entry name" value="SH3"/>
    <property type="match status" value="1"/>
</dbReference>
<evidence type="ECO:0000313" key="7">
    <source>
        <dbReference type="EMBL" id="CAK8683261.1"/>
    </source>
</evidence>
<keyword evidence="3" id="KW-0175">Coiled coil</keyword>
<feature type="domain" description="Fibronectin type-III" evidence="6">
    <location>
        <begin position="4131"/>
        <end position="4232"/>
    </location>
</feature>
<organism evidence="7 8">
    <name type="scientific">Clavelina lepadiformis</name>
    <name type="common">Light-bulb sea squirt</name>
    <name type="synonym">Ascidia lepadiformis</name>
    <dbReference type="NCBI Taxonomy" id="159417"/>
    <lineage>
        <taxon>Eukaryota</taxon>
        <taxon>Metazoa</taxon>
        <taxon>Chordata</taxon>
        <taxon>Tunicata</taxon>
        <taxon>Ascidiacea</taxon>
        <taxon>Aplousobranchia</taxon>
        <taxon>Clavelinidae</taxon>
        <taxon>Clavelina</taxon>
    </lineage>
</organism>
<feature type="coiled-coil region" evidence="3">
    <location>
        <begin position="1164"/>
        <end position="1275"/>
    </location>
</feature>
<feature type="compositionally biased region" description="Basic and acidic residues" evidence="4">
    <location>
        <begin position="3992"/>
        <end position="4007"/>
    </location>
</feature>
<feature type="coiled-coil region" evidence="3">
    <location>
        <begin position="2282"/>
        <end position="2316"/>
    </location>
</feature>
<feature type="compositionally biased region" description="Basic and acidic residues" evidence="4">
    <location>
        <begin position="4091"/>
        <end position="4106"/>
    </location>
</feature>
<feature type="coiled-coil region" evidence="3">
    <location>
        <begin position="2180"/>
        <end position="2228"/>
    </location>
</feature>
<feature type="compositionally biased region" description="Basic residues" evidence="4">
    <location>
        <begin position="4350"/>
        <end position="4361"/>
    </location>
</feature>
<feature type="compositionally biased region" description="Polar residues" evidence="4">
    <location>
        <begin position="3001"/>
        <end position="3011"/>
    </location>
</feature>
<feature type="region of interest" description="Disordered" evidence="4">
    <location>
        <begin position="4339"/>
        <end position="4376"/>
    </location>
</feature>
<dbReference type="SMART" id="SM00326">
    <property type="entry name" value="SH3"/>
    <property type="match status" value="2"/>
</dbReference>